<dbReference type="STRING" id="929713.NIASO_17385"/>
<evidence type="ECO:0000313" key="1">
    <source>
        <dbReference type="EMBL" id="AHF17944.1"/>
    </source>
</evidence>
<gene>
    <name evidence="1" type="ORF">NIASO_17385</name>
</gene>
<reference evidence="1 2" key="1">
    <citation type="submission" date="2013-12" db="EMBL/GenBank/DDBJ databases">
        <authorList>
            <consortium name="DOE Joint Genome Institute"/>
            <person name="Eisen J."/>
            <person name="Huntemann M."/>
            <person name="Han J."/>
            <person name="Chen A."/>
            <person name="Kyrpides N."/>
            <person name="Mavromatis K."/>
            <person name="Markowitz V."/>
            <person name="Palaniappan K."/>
            <person name="Ivanova N."/>
            <person name="Schaumberg A."/>
            <person name="Pati A."/>
            <person name="Liolios K."/>
            <person name="Nordberg H.P."/>
            <person name="Cantor M.N."/>
            <person name="Hua S.X."/>
            <person name="Woyke T."/>
        </authorList>
    </citation>
    <scope>NUCLEOTIDE SEQUENCE [LARGE SCALE GENOMIC DNA]</scope>
    <source>
        <strain evidence="2">DSM 19437</strain>
    </source>
</reference>
<dbReference type="PROSITE" id="PS51257">
    <property type="entry name" value="PROKAR_LIPOPROTEIN"/>
    <property type="match status" value="1"/>
</dbReference>
<evidence type="ECO:0000313" key="2">
    <source>
        <dbReference type="Proteomes" id="UP000003586"/>
    </source>
</evidence>
<name>W0F8Z3_9BACT</name>
<keyword evidence="2" id="KW-1185">Reference proteome</keyword>
<dbReference type="Proteomes" id="UP000003586">
    <property type="component" value="Chromosome"/>
</dbReference>
<organism evidence="1 2">
    <name type="scientific">Niabella soli DSM 19437</name>
    <dbReference type="NCBI Taxonomy" id="929713"/>
    <lineage>
        <taxon>Bacteria</taxon>
        <taxon>Pseudomonadati</taxon>
        <taxon>Bacteroidota</taxon>
        <taxon>Chitinophagia</taxon>
        <taxon>Chitinophagales</taxon>
        <taxon>Chitinophagaceae</taxon>
        <taxon>Niabella</taxon>
    </lineage>
</organism>
<dbReference type="EMBL" id="CP007035">
    <property type="protein sequence ID" value="AHF17944.1"/>
    <property type="molecule type" value="Genomic_DNA"/>
</dbReference>
<dbReference type="RefSeq" id="WP_008587614.1">
    <property type="nucleotide sequence ID" value="NZ_CP007035.1"/>
</dbReference>
<protein>
    <submittedName>
        <fullName evidence="1">Uncharacterized protein</fullName>
    </submittedName>
</protein>
<sequence>MKYILSLIIAVLMVSCIHNNDTKISVSRHGDQLIVKAERWENGFKKVDYEQSFPAERLTKEQQNALVNHILDSLHLRPGLKEEGETRVHIKD</sequence>
<dbReference type="AlphaFoldDB" id="W0F8Z3"/>
<dbReference type="KEGG" id="nso:NIASO_17385"/>
<dbReference type="HOGENOM" id="CLU_2410228_0_0_10"/>
<proteinExistence type="predicted"/>
<accession>W0F8Z3</accession>